<evidence type="ECO:0000313" key="4">
    <source>
        <dbReference type="EMBL" id="MFD2904578.1"/>
    </source>
</evidence>
<dbReference type="PANTHER" id="PTHR33446:SF2">
    <property type="entry name" value="PROTEIN TONB"/>
    <property type="match status" value="1"/>
</dbReference>
<dbReference type="SUPFAM" id="SSF74653">
    <property type="entry name" value="TolA/TonB C-terminal domain"/>
    <property type="match status" value="1"/>
</dbReference>
<comment type="caution">
    <text evidence="4">The sequence shown here is derived from an EMBL/GenBank/DDBJ whole genome shotgun (WGS) entry which is preliminary data.</text>
</comment>
<dbReference type="RefSeq" id="WP_380920666.1">
    <property type="nucleotide sequence ID" value="NZ_JBHUPE010000004.1"/>
</dbReference>
<dbReference type="InterPro" id="IPR008756">
    <property type="entry name" value="Peptidase_M56"/>
</dbReference>
<keyword evidence="1" id="KW-1133">Transmembrane helix</keyword>
<gene>
    <name evidence="4" type="ORF">ACFS6I_11615</name>
</gene>
<feature type="domain" description="Peptidase M56" evidence="3">
    <location>
        <begin position="139"/>
        <end position="234"/>
    </location>
</feature>
<feature type="transmembrane region" description="Helical" evidence="1">
    <location>
        <begin position="6"/>
        <end position="24"/>
    </location>
</feature>
<keyword evidence="5" id="KW-1185">Reference proteome</keyword>
<proteinExistence type="predicted"/>
<evidence type="ECO:0000259" key="2">
    <source>
        <dbReference type="Pfam" id="PF03544"/>
    </source>
</evidence>
<organism evidence="4 5">
    <name type="scientific">Sphingobacterium anhuiense</name>
    <dbReference type="NCBI Taxonomy" id="493780"/>
    <lineage>
        <taxon>Bacteria</taxon>
        <taxon>Pseudomonadati</taxon>
        <taxon>Bacteroidota</taxon>
        <taxon>Sphingobacteriia</taxon>
        <taxon>Sphingobacteriales</taxon>
        <taxon>Sphingobacteriaceae</taxon>
        <taxon>Sphingobacterium</taxon>
    </lineage>
</organism>
<feature type="transmembrane region" description="Helical" evidence="1">
    <location>
        <begin position="36"/>
        <end position="59"/>
    </location>
</feature>
<dbReference type="Pfam" id="PF03544">
    <property type="entry name" value="TonB_C"/>
    <property type="match status" value="1"/>
</dbReference>
<evidence type="ECO:0000256" key="1">
    <source>
        <dbReference type="SAM" id="Phobius"/>
    </source>
</evidence>
<feature type="transmembrane region" description="Helical" evidence="1">
    <location>
        <begin position="244"/>
        <end position="265"/>
    </location>
</feature>
<dbReference type="PANTHER" id="PTHR33446">
    <property type="entry name" value="PROTEIN TONB-RELATED"/>
    <property type="match status" value="1"/>
</dbReference>
<keyword evidence="1" id="KW-0812">Transmembrane</keyword>
<name>A0ABW5YXX6_9SPHI</name>
<feature type="domain" description="TonB C-terminal" evidence="2">
    <location>
        <begin position="302"/>
        <end position="367"/>
    </location>
</feature>
<dbReference type="InterPro" id="IPR037682">
    <property type="entry name" value="TonB_C"/>
</dbReference>
<dbReference type="Gene3D" id="3.30.1150.10">
    <property type="match status" value="1"/>
</dbReference>
<keyword evidence="1" id="KW-0472">Membrane</keyword>
<protein>
    <submittedName>
        <fullName evidence="4">Energy transducer TonB</fullName>
    </submittedName>
</protein>
<evidence type="ECO:0000259" key="3">
    <source>
        <dbReference type="Pfam" id="PF05569"/>
    </source>
</evidence>
<evidence type="ECO:0000313" key="5">
    <source>
        <dbReference type="Proteomes" id="UP001597509"/>
    </source>
</evidence>
<dbReference type="Proteomes" id="UP001597509">
    <property type="component" value="Unassembled WGS sequence"/>
</dbReference>
<dbReference type="Pfam" id="PF05569">
    <property type="entry name" value="Peptidase_M56"/>
    <property type="match status" value="1"/>
</dbReference>
<reference evidence="5" key="1">
    <citation type="journal article" date="2019" name="Int. J. Syst. Evol. Microbiol.">
        <title>The Global Catalogue of Microorganisms (GCM) 10K type strain sequencing project: providing services to taxonomists for standard genome sequencing and annotation.</title>
        <authorList>
            <consortium name="The Broad Institute Genomics Platform"/>
            <consortium name="The Broad Institute Genome Sequencing Center for Infectious Disease"/>
            <person name="Wu L."/>
            <person name="Ma J."/>
        </authorList>
    </citation>
    <scope>NUCLEOTIDE SEQUENCE [LARGE SCALE GENOMIC DNA]</scope>
    <source>
        <strain evidence="5">KCTC 22209</strain>
    </source>
</reference>
<dbReference type="EMBL" id="JBHUPE010000004">
    <property type="protein sequence ID" value="MFD2904578.1"/>
    <property type="molecule type" value="Genomic_DNA"/>
</dbReference>
<dbReference type="InterPro" id="IPR051045">
    <property type="entry name" value="TonB-dependent_transducer"/>
</dbReference>
<sequence length="371" mass="42633">MENQLYFIWSSIAMTIFYMFYQLVLKRETFFLWNRIYLLATLCLAIMLPLLNLSALFGLPQMELMDISLFFIAKEKLVSVAETQIHLFSVLYWTGVSGSAIWLVIKLAVIKNQLHSQEIGRAFSFWRTKVIDPDLSDFDAINAHEEVHVKQLHTLDIIFVELIAVFFWFNPLIYCYRKSLKFVHEYLADEHAVKYAGSTKQYAMTLFLKSFKVGPVLTNTFYNPSLLEARIRMLQCKKSSVKRLWKYIGLVPMAALVVVLCSWKISNFSSMDSDSRVQPAIFPGGVDAFSNFLIQNSKKVSNERGKVGVSFIVEANGEVTHEKVENGLSPIVDREALRIISLSPNWEPAVQNGLRVRSLYHMNINFNPDNQ</sequence>
<accession>A0ABW5YXX6</accession>